<proteinExistence type="predicted"/>
<dbReference type="RefSeq" id="WP_379926399.1">
    <property type="nucleotide sequence ID" value="NZ_JBHTJI010000014.1"/>
</dbReference>
<name>A0ABW3JLL4_9FLAO</name>
<keyword evidence="2" id="KW-1185">Reference proteome</keyword>
<dbReference type="Proteomes" id="UP001597061">
    <property type="component" value="Unassembled WGS sequence"/>
</dbReference>
<evidence type="ECO:0000313" key="1">
    <source>
        <dbReference type="EMBL" id="MFD0990755.1"/>
    </source>
</evidence>
<accession>A0ABW3JLL4</accession>
<evidence type="ECO:0000313" key="2">
    <source>
        <dbReference type="Proteomes" id="UP001597061"/>
    </source>
</evidence>
<comment type="caution">
    <text evidence="1">The sequence shown here is derived from an EMBL/GenBank/DDBJ whole genome shotgun (WGS) entry which is preliminary data.</text>
</comment>
<gene>
    <name evidence="1" type="ORF">ACFQ1R_11655</name>
</gene>
<sequence length="197" mass="23466">MRLFRKIREFKSKFSSIPELDNTFDFPYSSNNLERQNQIWNNLQKGILLEDEKILIPWNTPFNQLDNYKEKRLDKGDRTEWYLGKHSILDGYKSSLGISMWIFLPWSNPFERVTELLGFGIDGYEKSIKLKNHFKEVLGEPTLTDIEFENENFFEGNYNWENRGVKIQINGFDMHGSRYFLNIGLTKNKNEEFLNNS</sequence>
<organism evidence="1 2">
    <name type="scientific">Mariniflexile jejuense</name>
    <dbReference type="NCBI Taxonomy" id="1173582"/>
    <lineage>
        <taxon>Bacteria</taxon>
        <taxon>Pseudomonadati</taxon>
        <taxon>Bacteroidota</taxon>
        <taxon>Flavobacteriia</taxon>
        <taxon>Flavobacteriales</taxon>
        <taxon>Flavobacteriaceae</taxon>
        <taxon>Mariniflexile</taxon>
    </lineage>
</organism>
<reference evidence="2" key="1">
    <citation type="journal article" date="2019" name="Int. J. Syst. Evol. Microbiol.">
        <title>The Global Catalogue of Microorganisms (GCM) 10K type strain sequencing project: providing services to taxonomists for standard genome sequencing and annotation.</title>
        <authorList>
            <consortium name="The Broad Institute Genomics Platform"/>
            <consortium name="The Broad Institute Genome Sequencing Center for Infectious Disease"/>
            <person name="Wu L."/>
            <person name="Ma J."/>
        </authorList>
    </citation>
    <scope>NUCLEOTIDE SEQUENCE [LARGE SCALE GENOMIC DNA]</scope>
    <source>
        <strain evidence="2">CCUG 62414</strain>
    </source>
</reference>
<protein>
    <submittedName>
        <fullName evidence="1">Uncharacterized protein</fullName>
    </submittedName>
</protein>
<dbReference type="EMBL" id="JBHTJI010000014">
    <property type="protein sequence ID" value="MFD0990755.1"/>
    <property type="molecule type" value="Genomic_DNA"/>
</dbReference>